<evidence type="ECO:0000256" key="4">
    <source>
        <dbReference type="PROSITE-ProRule" id="PRU00134"/>
    </source>
</evidence>
<dbReference type="Pfam" id="PF20179">
    <property type="entry name" value="MSS51_C"/>
    <property type="match status" value="1"/>
</dbReference>
<protein>
    <submittedName>
        <fullName evidence="6">MSS51 mitochondrial translational activator</fullName>
    </submittedName>
</protein>
<dbReference type="InterPro" id="IPR052839">
    <property type="entry name" value="Mito_gene_expr_regulator"/>
</dbReference>
<dbReference type="PANTHER" id="PTHR46920:SF1">
    <property type="entry name" value="PROTEIN MSS51 HOMOLOG, MITOCHONDRIAL-RELATED"/>
    <property type="match status" value="1"/>
</dbReference>
<name>A0A7M4FNF7_CROPO</name>
<dbReference type="AlphaFoldDB" id="A0A7M4FNF7"/>
<dbReference type="GeneTree" id="ENSGT00940000153820"/>
<keyword evidence="7" id="KW-1185">Reference proteome</keyword>
<dbReference type="GO" id="GO:0008270">
    <property type="term" value="F:zinc ion binding"/>
    <property type="evidence" value="ECO:0007669"/>
    <property type="project" value="UniProtKB-KW"/>
</dbReference>
<keyword evidence="1" id="KW-0479">Metal-binding</keyword>
<dbReference type="Gene3D" id="6.10.140.2220">
    <property type="match status" value="1"/>
</dbReference>
<feature type="domain" description="MYND-type" evidence="5">
    <location>
        <begin position="65"/>
        <end position="109"/>
    </location>
</feature>
<dbReference type="InterPro" id="IPR046824">
    <property type="entry name" value="Mss51-like_C"/>
</dbReference>
<evidence type="ECO:0000313" key="7">
    <source>
        <dbReference type="Proteomes" id="UP000594220"/>
    </source>
</evidence>
<dbReference type="InterPro" id="IPR002893">
    <property type="entry name" value="Znf_MYND"/>
</dbReference>
<reference evidence="6" key="1">
    <citation type="submission" date="2025-08" db="UniProtKB">
        <authorList>
            <consortium name="Ensembl"/>
        </authorList>
    </citation>
    <scope>IDENTIFICATION</scope>
</reference>
<dbReference type="Ensembl" id="ENSCPRT00005000047.1">
    <property type="protein sequence ID" value="ENSCPRP00005000015.1"/>
    <property type="gene ID" value="ENSCPRG00005000047.1"/>
</dbReference>
<keyword evidence="3" id="KW-0862">Zinc</keyword>
<dbReference type="OMA" id="DELGHMF"/>
<dbReference type="PROSITE" id="PS01360">
    <property type="entry name" value="ZF_MYND_1"/>
    <property type="match status" value="1"/>
</dbReference>
<evidence type="ECO:0000256" key="2">
    <source>
        <dbReference type="ARBA" id="ARBA00022771"/>
    </source>
</evidence>
<proteinExistence type="predicted"/>
<evidence type="ECO:0000313" key="6">
    <source>
        <dbReference type="Ensembl" id="ENSCPRP00005000015.1"/>
    </source>
</evidence>
<evidence type="ECO:0000256" key="1">
    <source>
        <dbReference type="ARBA" id="ARBA00022723"/>
    </source>
</evidence>
<dbReference type="SUPFAM" id="SSF144232">
    <property type="entry name" value="HIT/MYND zinc finger-like"/>
    <property type="match status" value="1"/>
</dbReference>
<dbReference type="PROSITE" id="PS50865">
    <property type="entry name" value="ZF_MYND_2"/>
    <property type="match status" value="1"/>
</dbReference>
<accession>A0A7M4FNF7</accession>
<reference evidence="6" key="2">
    <citation type="submission" date="2025-09" db="UniProtKB">
        <authorList>
            <consortium name="Ensembl"/>
        </authorList>
    </citation>
    <scope>IDENTIFICATION</scope>
</reference>
<dbReference type="Pfam" id="PF01753">
    <property type="entry name" value="zf-MYND"/>
    <property type="match status" value="1"/>
</dbReference>
<evidence type="ECO:0000256" key="3">
    <source>
        <dbReference type="ARBA" id="ARBA00022833"/>
    </source>
</evidence>
<keyword evidence="2 4" id="KW-0863">Zinc-finger</keyword>
<dbReference type="PANTHER" id="PTHR46920">
    <property type="match status" value="1"/>
</dbReference>
<evidence type="ECO:0000259" key="5">
    <source>
        <dbReference type="PROSITE" id="PS50865"/>
    </source>
</evidence>
<sequence>MAMNNSPPTGVSSTSTSLGPNMDSLGFQAMDSNIPVMPDYLTFTDFGIRTYFDMFKKMEDTFKFCVECKKLPDALPDSKNLRRCKRCQNVYYCSPECQRANWPVHKKFCKKLKLVALDRLVEWLIFTGRKFGFALHAPEDWCWEDWFAMQEHLDEKLGAVLTGRYMTILWANAGKPKPEEGELLESIKRLISDFQSRPITIGLGLHAFSIDPYAKPITVHVAGASHIETFNTRVIDYDELTQIFPGHQGIEVVMVGVDVVDGSIMRPPLTAFGPRGRVYLSSYKGLYHDFWESQVETQQAARPDLVVGFHPGFHACQDLMEGWLPTLLLLRDYKIPTLFTMYNEQELKSSLKILMELETNITGCGANPFASLKPEQVYSCPNKPLVYCSSHYIMFHGLSTNEALHCS</sequence>
<organism evidence="6 7">
    <name type="scientific">Crocodylus porosus</name>
    <name type="common">Saltwater crocodile</name>
    <name type="synonym">Estuarine crocodile</name>
    <dbReference type="NCBI Taxonomy" id="8502"/>
    <lineage>
        <taxon>Eukaryota</taxon>
        <taxon>Metazoa</taxon>
        <taxon>Chordata</taxon>
        <taxon>Craniata</taxon>
        <taxon>Vertebrata</taxon>
        <taxon>Euteleostomi</taxon>
        <taxon>Archelosauria</taxon>
        <taxon>Archosauria</taxon>
        <taxon>Crocodylia</taxon>
        <taxon>Longirostres</taxon>
        <taxon>Crocodylidae</taxon>
        <taxon>Crocodylus</taxon>
    </lineage>
</organism>
<gene>
    <name evidence="6" type="primary">MSS51</name>
</gene>
<dbReference type="Proteomes" id="UP000594220">
    <property type="component" value="Unplaced"/>
</dbReference>